<dbReference type="GO" id="GO:0008270">
    <property type="term" value="F:zinc ion binding"/>
    <property type="evidence" value="ECO:0007669"/>
    <property type="project" value="UniProtKB-KW"/>
</dbReference>
<feature type="compositionally biased region" description="Low complexity" evidence="6">
    <location>
        <begin position="533"/>
        <end position="548"/>
    </location>
</feature>
<dbReference type="OrthoDB" id="10253329at2759"/>
<feature type="compositionally biased region" description="Polar residues" evidence="6">
    <location>
        <begin position="8"/>
        <end position="35"/>
    </location>
</feature>
<dbReference type="InterPro" id="IPR000571">
    <property type="entry name" value="Znf_CCCH"/>
</dbReference>
<feature type="domain" description="C3H1-type" evidence="7">
    <location>
        <begin position="32"/>
        <end position="60"/>
    </location>
</feature>
<dbReference type="Proteomes" id="UP000054302">
    <property type="component" value="Unassembled WGS sequence"/>
</dbReference>
<dbReference type="RefSeq" id="XP_016221884.1">
    <property type="nucleotide sequence ID" value="XM_016372552.1"/>
</dbReference>
<evidence type="ECO:0000259" key="7">
    <source>
        <dbReference type="PROSITE" id="PS50103"/>
    </source>
</evidence>
<dbReference type="CDD" id="cd11605">
    <property type="entry name" value="RWD_DRWD_ELF-like"/>
    <property type="match status" value="1"/>
</dbReference>
<dbReference type="InterPro" id="IPR008913">
    <property type="entry name" value="Znf_CHY"/>
</dbReference>
<evidence type="ECO:0000313" key="9">
    <source>
        <dbReference type="EMBL" id="KIV90310.1"/>
    </source>
</evidence>
<feature type="zinc finger region" description="C3H1-type" evidence="5">
    <location>
        <begin position="32"/>
        <end position="60"/>
    </location>
</feature>
<gene>
    <name evidence="9" type="ORF">PV10_07627</name>
</gene>
<organism evidence="9 10">
    <name type="scientific">Exophiala mesophila</name>
    <name type="common">Black yeast-like fungus</name>
    <dbReference type="NCBI Taxonomy" id="212818"/>
    <lineage>
        <taxon>Eukaryota</taxon>
        <taxon>Fungi</taxon>
        <taxon>Dikarya</taxon>
        <taxon>Ascomycota</taxon>
        <taxon>Pezizomycotina</taxon>
        <taxon>Eurotiomycetes</taxon>
        <taxon>Chaetothyriomycetidae</taxon>
        <taxon>Chaetothyriales</taxon>
        <taxon>Herpotrichiellaceae</taxon>
        <taxon>Exophiala</taxon>
    </lineage>
</organism>
<dbReference type="PROSITE" id="PS50103">
    <property type="entry name" value="ZF_C3H1"/>
    <property type="match status" value="1"/>
</dbReference>
<dbReference type="AlphaFoldDB" id="A0A0D1WMR1"/>
<evidence type="ECO:0000256" key="5">
    <source>
        <dbReference type="PROSITE-ProRule" id="PRU00723"/>
    </source>
</evidence>
<evidence type="ECO:0000256" key="4">
    <source>
        <dbReference type="PROSITE-ProRule" id="PRU00601"/>
    </source>
</evidence>
<evidence type="ECO:0000256" key="1">
    <source>
        <dbReference type="ARBA" id="ARBA00022723"/>
    </source>
</evidence>
<feature type="domain" description="CHY-type" evidence="8">
    <location>
        <begin position="665"/>
        <end position="732"/>
    </location>
</feature>
<keyword evidence="3 5" id="KW-0862">Zinc</keyword>
<evidence type="ECO:0000256" key="3">
    <source>
        <dbReference type="ARBA" id="ARBA00022833"/>
    </source>
</evidence>
<keyword evidence="2 4" id="KW-0863">Zinc-finger</keyword>
<evidence type="ECO:0000256" key="6">
    <source>
        <dbReference type="SAM" id="MobiDB-lite"/>
    </source>
</evidence>
<dbReference type="GeneID" id="27325472"/>
<dbReference type="InterPro" id="IPR037274">
    <property type="entry name" value="Znf_CHY_sf"/>
</dbReference>
<dbReference type="PROSITE" id="PS51266">
    <property type="entry name" value="ZF_CHY"/>
    <property type="match status" value="1"/>
</dbReference>
<dbReference type="SUPFAM" id="SSF161219">
    <property type="entry name" value="CHY zinc finger-like"/>
    <property type="match status" value="1"/>
</dbReference>
<dbReference type="STRING" id="212818.A0A0D1WMR1"/>
<feature type="region of interest" description="Disordered" evidence="6">
    <location>
        <begin position="1"/>
        <end position="37"/>
    </location>
</feature>
<protein>
    <recommendedName>
        <fullName evidence="11">CHY-type domain-containing protein</fullName>
    </recommendedName>
</protein>
<feature type="compositionally biased region" description="Polar residues" evidence="6">
    <location>
        <begin position="396"/>
        <end position="413"/>
    </location>
</feature>
<evidence type="ECO:0008006" key="11">
    <source>
        <dbReference type="Google" id="ProtNLM"/>
    </source>
</evidence>
<proteinExistence type="predicted"/>
<dbReference type="Pfam" id="PF05495">
    <property type="entry name" value="zf-CHY"/>
    <property type="match status" value="1"/>
</dbReference>
<feature type="region of interest" description="Disordered" evidence="6">
    <location>
        <begin position="742"/>
        <end position="778"/>
    </location>
</feature>
<sequence length="778" mass="86307">MSRDSPVVATNTGTVGDQQATTPGPRPNQSSTSRSRVCRFWGTSRGCRAGSECPYQHVPQPTIPHPTNHEISKLPQCQTLAPADQDSRRQKPASAGVVRKPVSNLQRSDPREYQIRQLITRFSASRQDHDNHTILVFTLRPSDPDFPFELNALQCTLTLPSTYPQHGLPTLRVTNPEIPRGHQINVEKGFDVLAAEHIGKPLLKLFNEFDRHLEEFLKAEKAQTVKLISNADKRREPLAPVVPTRQVPKPEPQPVNLAPPLPSWTSQQRSEAQAKRQADIRQLEARMGRLPGFVKSSDGLSFAVPVQIRHSGKLPVTLSLLREVQLYVPKLYNLEPCTIDLKGVYGSDADRVQFAFERHVRTNPAMTIMGHINFLAQNIHVWASETKQQHNEPTSDDTTQPAPQAQSGLANLASSQDESSEEDIDPDRPHVRIIPRPSEWDRHDSGSSSEYGSDDSDGYVDSDEDELDASEKDGGANIPAVPSNSERGISLSFPNLELHGIELLMLATVSLSVRCLRCKSQLDISHIKPSHASSSTIPGPISTTSTRSETCPKCSTPFTLSYHPLPVHAHSVRAATLDLTGCTVVDFLPSTFQPTCSNCSTTFPAPPGMICVRGDTLTQICRSCHSKMTFTLPEVKFLRLAPGVTSDLPTRKLKRENLGVTSGTPLALNGTCSHYSHSYRWFRFSCCGRVYPCDRCHDAAEPHVNDRAERMLCGWCSREQRFRPEDCGFCGRSVVRKRRTAGTGGFWEGGKGTRDKSLMSRKEKRKYTNKKPATESKS</sequence>
<feature type="region of interest" description="Disordered" evidence="6">
    <location>
        <begin position="529"/>
        <end position="548"/>
    </location>
</feature>
<feature type="region of interest" description="Disordered" evidence="6">
    <location>
        <begin position="237"/>
        <end position="277"/>
    </location>
</feature>
<feature type="compositionally biased region" description="Pro residues" evidence="6">
    <location>
        <begin position="249"/>
        <end position="262"/>
    </location>
</feature>
<dbReference type="EMBL" id="KN847524">
    <property type="protein sequence ID" value="KIV90310.1"/>
    <property type="molecule type" value="Genomic_DNA"/>
</dbReference>
<accession>A0A0D1WMR1</accession>
<name>A0A0D1WMR1_EXOME</name>
<feature type="compositionally biased region" description="Acidic residues" evidence="6">
    <location>
        <begin position="452"/>
        <end position="468"/>
    </location>
</feature>
<evidence type="ECO:0000313" key="10">
    <source>
        <dbReference type="Proteomes" id="UP000054302"/>
    </source>
</evidence>
<keyword evidence="1 5" id="KW-0479">Metal-binding</keyword>
<evidence type="ECO:0000259" key="8">
    <source>
        <dbReference type="PROSITE" id="PS51266"/>
    </source>
</evidence>
<feature type="compositionally biased region" description="Basic and acidic residues" evidence="6">
    <location>
        <begin position="751"/>
        <end position="761"/>
    </location>
</feature>
<evidence type="ECO:0000256" key="2">
    <source>
        <dbReference type="ARBA" id="ARBA00022771"/>
    </source>
</evidence>
<feature type="region of interest" description="Disordered" evidence="6">
    <location>
        <begin position="386"/>
        <end position="487"/>
    </location>
</feature>
<keyword evidence="10" id="KW-1185">Reference proteome</keyword>
<dbReference type="OMA" id="FRRQLMH"/>
<dbReference type="VEuPathDB" id="FungiDB:PV10_07627"/>
<reference evidence="9 10" key="1">
    <citation type="submission" date="2015-01" db="EMBL/GenBank/DDBJ databases">
        <title>The Genome Sequence of Exophiala mesophila CBS40295.</title>
        <authorList>
            <consortium name="The Broad Institute Genomics Platform"/>
            <person name="Cuomo C."/>
            <person name="de Hoog S."/>
            <person name="Gorbushina A."/>
            <person name="Stielow B."/>
            <person name="Teixiera M."/>
            <person name="Abouelleil A."/>
            <person name="Chapman S.B."/>
            <person name="Priest M."/>
            <person name="Young S.K."/>
            <person name="Wortman J."/>
            <person name="Nusbaum C."/>
            <person name="Birren B."/>
        </authorList>
    </citation>
    <scope>NUCLEOTIDE SEQUENCE [LARGE SCALE GENOMIC DNA]</scope>
    <source>
        <strain evidence="9 10">CBS 40295</strain>
    </source>
</reference>